<dbReference type="PANTHER" id="PTHR15154">
    <property type="entry name" value="HAMARTIN"/>
    <property type="match status" value="1"/>
</dbReference>
<proteinExistence type="predicted"/>
<organism evidence="2 3">
    <name type="scientific">Pholiota conissans</name>
    <dbReference type="NCBI Taxonomy" id="109636"/>
    <lineage>
        <taxon>Eukaryota</taxon>
        <taxon>Fungi</taxon>
        <taxon>Dikarya</taxon>
        <taxon>Basidiomycota</taxon>
        <taxon>Agaricomycotina</taxon>
        <taxon>Agaricomycetes</taxon>
        <taxon>Agaricomycetidae</taxon>
        <taxon>Agaricales</taxon>
        <taxon>Agaricineae</taxon>
        <taxon>Strophariaceae</taxon>
        <taxon>Pholiota</taxon>
    </lineage>
</organism>
<name>A0A9P6CZ67_9AGAR</name>
<dbReference type="PANTHER" id="PTHR15154:SF2">
    <property type="entry name" value="HAMARTIN"/>
    <property type="match status" value="1"/>
</dbReference>
<evidence type="ECO:0000256" key="1">
    <source>
        <dbReference type="SAM" id="Coils"/>
    </source>
</evidence>
<keyword evidence="1" id="KW-0175">Coiled coil</keyword>
<keyword evidence="3" id="KW-1185">Reference proteome</keyword>
<evidence type="ECO:0000313" key="3">
    <source>
        <dbReference type="Proteomes" id="UP000807469"/>
    </source>
</evidence>
<feature type="coiled-coil region" evidence="1">
    <location>
        <begin position="614"/>
        <end position="680"/>
    </location>
</feature>
<sequence length="879" mass="100897">MSNSALPRQVRSVLKNAPDALPLTDLLGLIDACVTEIKSSDAPELQLFQLEEDLHSIYHEVVDYSSLQQVETFLAILYHIKDVLPSTSVISWFDLVLRPALREPRLATEAVKQAQELIISALKKTNEAYAEKVEGFRKHLLELYLLDAFNEGSGEDVLEWAELNDEKRQQRTHWKHNLEDLLLKFGNEEPKNLFDEINKHFATSSSRLQLFNFLNLLTCGPSFGNAVEILINHPLMNNLLLSLFLDNSSTACTLGVTLIVKLLPFFAVHAPKDLKAMLPSLFAILARIMCWKERRASKARIPVDEDVDVDFERELETETNPPLRIAKHIKWDRLDMVFDTMISLPPSSRTYFTHLYYLYPSNTLKFLRAPVQYLTDNNLQSPYVETWREALDQNEIRRRSENLAREHNCHPLLIWRDAIIELSDPEFWRHYPISRIVSEAVMLDLRNLVVALQARYIPTSNQGLLSSEGYASHTEQAGESQASDASNSPRFLRPINLSSGKAVLSLQDMIDTTIALKSNLQLEVIQPSKQWPHALFTTQSISSTSSPSSPSASSTVIPLVPTTQEDKNALHVAQAISGLQREVLLLRNDLNFELWLSRENAKRIGQLYLDRILVKAAEVERQGLYNKLRKYRAQVTSLEKELREHKEQASTAKNKYADWNTELQQKLKELREEKKNWFLEAASLRTGEKEARALFVAQGKLLADATKEVFELQTQRKENQHKVDRLKDYERQIDQHIKVQRLWNDDFAKFTEREGDIKLMQNQYKQMQMRLDSMEQTQLEMQDNARAYRRQIQSLEAQLKLKQRPGKQSALLTPEIEASAAENAALKATNQNLREENMELKDEVTILKATIEVLKGRQELGLTSPRSSPIIPSFSPKFE</sequence>
<dbReference type="AlphaFoldDB" id="A0A9P6CZ67"/>
<dbReference type="InterPro" id="IPR007483">
    <property type="entry name" value="Hamartin"/>
</dbReference>
<dbReference type="GO" id="GO:0033596">
    <property type="term" value="C:TSC1-TSC2 complex"/>
    <property type="evidence" value="ECO:0007669"/>
    <property type="project" value="TreeGrafter"/>
</dbReference>
<evidence type="ECO:0000313" key="2">
    <source>
        <dbReference type="EMBL" id="KAF9477353.1"/>
    </source>
</evidence>
<dbReference type="Proteomes" id="UP000807469">
    <property type="component" value="Unassembled WGS sequence"/>
</dbReference>
<evidence type="ECO:0008006" key="4">
    <source>
        <dbReference type="Google" id="ProtNLM"/>
    </source>
</evidence>
<gene>
    <name evidence="2" type="ORF">BDN70DRAFT_881255</name>
</gene>
<dbReference type="OrthoDB" id="28737at2759"/>
<feature type="coiled-coil region" evidence="1">
    <location>
        <begin position="757"/>
        <end position="857"/>
    </location>
</feature>
<dbReference type="EMBL" id="MU155263">
    <property type="protein sequence ID" value="KAF9477353.1"/>
    <property type="molecule type" value="Genomic_DNA"/>
</dbReference>
<comment type="caution">
    <text evidence="2">The sequence shown here is derived from an EMBL/GenBank/DDBJ whole genome shotgun (WGS) entry which is preliminary data.</text>
</comment>
<accession>A0A9P6CZ67</accession>
<dbReference type="GO" id="GO:0032007">
    <property type="term" value="P:negative regulation of TOR signaling"/>
    <property type="evidence" value="ECO:0007669"/>
    <property type="project" value="TreeGrafter"/>
</dbReference>
<reference evidence="2" key="1">
    <citation type="submission" date="2020-11" db="EMBL/GenBank/DDBJ databases">
        <authorList>
            <consortium name="DOE Joint Genome Institute"/>
            <person name="Ahrendt S."/>
            <person name="Riley R."/>
            <person name="Andreopoulos W."/>
            <person name="Labutti K."/>
            <person name="Pangilinan J."/>
            <person name="Ruiz-Duenas F.J."/>
            <person name="Barrasa J.M."/>
            <person name="Sanchez-Garcia M."/>
            <person name="Camarero S."/>
            <person name="Miyauchi S."/>
            <person name="Serrano A."/>
            <person name="Linde D."/>
            <person name="Babiker R."/>
            <person name="Drula E."/>
            <person name="Ayuso-Fernandez I."/>
            <person name="Pacheco R."/>
            <person name="Padilla G."/>
            <person name="Ferreira P."/>
            <person name="Barriuso J."/>
            <person name="Kellner H."/>
            <person name="Castanera R."/>
            <person name="Alfaro M."/>
            <person name="Ramirez L."/>
            <person name="Pisabarro A.G."/>
            <person name="Kuo A."/>
            <person name="Tritt A."/>
            <person name="Lipzen A."/>
            <person name="He G."/>
            <person name="Yan M."/>
            <person name="Ng V."/>
            <person name="Cullen D."/>
            <person name="Martin F."/>
            <person name="Rosso M.-N."/>
            <person name="Henrissat B."/>
            <person name="Hibbett D."/>
            <person name="Martinez A.T."/>
            <person name="Grigoriev I.V."/>
        </authorList>
    </citation>
    <scope>NUCLEOTIDE SEQUENCE</scope>
    <source>
        <strain evidence="2">CIRM-BRFM 674</strain>
    </source>
</reference>
<protein>
    <recommendedName>
        <fullName evidence="4">Hamartin</fullName>
    </recommendedName>
</protein>
<dbReference type="GO" id="GO:0051726">
    <property type="term" value="P:regulation of cell cycle"/>
    <property type="evidence" value="ECO:0007669"/>
    <property type="project" value="TreeGrafter"/>
</dbReference>